<evidence type="ECO:0000313" key="8">
    <source>
        <dbReference type="EMBL" id="WUN85805.1"/>
    </source>
</evidence>
<evidence type="ECO:0000256" key="1">
    <source>
        <dbReference type="ARBA" id="ARBA00001974"/>
    </source>
</evidence>
<proteinExistence type="inferred from homology"/>
<organism evidence="8 9">
    <name type="scientific">Streptomyces bobili</name>
    <dbReference type="NCBI Taxonomy" id="67280"/>
    <lineage>
        <taxon>Bacteria</taxon>
        <taxon>Bacillati</taxon>
        <taxon>Actinomycetota</taxon>
        <taxon>Actinomycetes</taxon>
        <taxon>Kitasatosporales</taxon>
        <taxon>Streptomycetaceae</taxon>
        <taxon>Streptomyces</taxon>
    </lineage>
</organism>
<evidence type="ECO:0000256" key="5">
    <source>
        <dbReference type="ARBA" id="ARBA00023027"/>
    </source>
</evidence>
<evidence type="ECO:0000256" key="4">
    <source>
        <dbReference type="ARBA" id="ARBA00022827"/>
    </source>
</evidence>
<dbReference type="PANTHER" id="PTHR22912:SF151">
    <property type="entry name" value="DIHYDROLIPOYL DEHYDROGENASE, MITOCHONDRIAL"/>
    <property type="match status" value="1"/>
</dbReference>
<sequence length="472" mass="49296">MTETETIAYDVVVLGAGPVGENVADRTRAAGLTTAVVESELVGGECSYWACMPSKALLRPVIAQADARRLPGLRQAVQGPLDADAILAHRNYFTSDWKDDGQVGWLDGIGADLYRGHGRLTGPRTVAVGDTVLTARHAVAVCTGTRAVLPDLPGLAEVGPWTSRKATSAQSVPDRLVVVGGGVVATEMATAWQALGSQVTLLVRGKGLLNRMEPFAGELVAEALAAAGADVRTGTSVKSVTRTDGTVVVVTDTGDRIEADEILFATGRAPRTDDLGLDTVGLEPGSWLPVDDSLRVTGSEWLYAVGDVNQRALLTHQGKYQARIAGAAIAARASGTTDLDAGPWGAHAATADHAAVPQVVFTDPEAAAVGLSLAEAEQAGHRVRAVDVDLSSVAGAGLYGEGYKGRARMVVDLEEEILRGVTFVGPGVGELIHSATVAVVGQVPISRLWHAVPSYPTISEVWLRLLEAFRDN</sequence>
<keyword evidence="9" id="KW-1185">Reference proteome</keyword>
<dbReference type="Gene3D" id="3.50.50.60">
    <property type="entry name" value="FAD/NAD(P)-binding domain"/>
    <property type="match status" value="2"/>
</dbReference>
<dbReference type="InterPro" id="IPR023753">
    <property type="entry name" value="FAD/NAD-binding_dom"/>
</dbReference>
<dbReference type="GeneID" id="93760671"/>
<feature type="domain" description="Pyridine nucleotide-disulphide oxidoreductase dimerisation" evidence="6">
    <location>
        <begin position="356"/>
        <end position="462"/>
    </location>
</feature>
<dbReference type="SUPFAM" id="SSF55424">
    <property type="entry name" value="FAD/NAD-linked reductases, dimerisation (C-terminal) domain"/>
    <property type="match status" value="1"/>
</dbReference>
<dbReference type="InterPro" id="IPR016156">
    <property type="entry name" value="FAD/NAD-linked_Rdtase_dimer_sf"/>
</dbReference>
<evidence type="ECO:0000313" key="9">
    <source>
        <dbReference type="Proteomes" id="UP001432071"/>
    </source>
</evidence>
<protein>
    <submittedName>
        <fullName evidence="8">NAD(P)/FAD-dependent oxidoreductase</fullName>
    </submittedName>
</protein>
<dbReference type="PRINTS" id="PR00411">
    <property type="entry name" value="PNDRDTASEI"/>
</dbReference>
<gene>
    <name evidence="8" type="ORF">OHT53_06860</name>
</gene>
<dbReference type="InterPro" id="IPR036188">
    <property type="entry name" value="FAD/NAD-bd_sf"/>
</dbReference>
<dbReference type="RefSeq" id="WP_150473862.1">
    <property type="nucleotide sequence ID" value="NZ_CP108038.1"/>
</dbReference>
<dbReference type="InterPro" id="IPR004099">
    <property type="entry name" value="Pyr_nucl-diS_OxRdtase_dimer"/>
</dbReference>
<dbReference type="SUPFAM" id="SSF51905">
    <property type="entry name" value="FAD/NAD(P)-binding domain"/>
    <property type="match status" value="1"/>
</dbReference>
<dbReference type="EMBL" id="CP108038">
    <property type="protein sequence ID" value="WUN85805.1"/>
    <property type="molecule type" value="Genomic_DNA"/>
</dbReference>
<dbReference type="PANTHER" id="PTHR22912">
    <property type="entry name" value="DISULFIDE OXIDOREDUCTASE"/>
    <property type="match status" value="1"/>
</dbReference>
<reference evidence="8" key="1">
    <citation type="submission" date="2022-10" db="EMBL/GenBank/DDBJ databases">
        <title>The complete genomes of actinobacterial strains from the NBC collection.</title>
        <authorList>
            <person name="Joergensen T.S."/>
            <person name="Alvarez Arevalo M."/>
            <person name="Sterndorff E.B."/>
            <person name="Faurdal D."/>
            <person name="Vuksanovic O."/>
            <person name="Mourched A.-S."/>
            <person name="Charusanti P."/>
            <person name="Shaw S."/>
            <person name="Blin K."/>
            <person name="Weber T."/>
        </authorList>
    </citation>
    <scope>NUCLEOTIDE SEQUENCE</scope>
    <source>
        <strain evidence="8">NBC_00302</strain>
    </source>
</reference>
<evidence type="ECO:0000256" key="3">
    <source>
        <dbReference type="ARBA" id="ARBA00022630"/>
    </source>
</evidence>
<keyword evidence="3" id="KW-0285">Flavoprotein</keyword>
<dbReference type="InterPro" id="IPR050151">
    <property type="entry name" value="Class-I_Pyr_Nuc-Dis_Oxidored"/>
</dbReference>
<dbReference type="PRINTS" id="PR00368">
    <property type="entry name" value="FADPNR"/>
</dbReference>
<comment type="cofactor">
    <cofactor evidence="1">
        <name>FAD</name>
        <dbReference type="ChEBI" id="CHEBI:57692"/>
    </cofactor>
</comment>
<dbReference type="PIRSF" id="PIRSF000350">
    <property type="entry name" value="Mercury_reductase_MerA"/>
    <property type="match status" value="1"/>
</dbReference>
<name>A0ABZ1QTH2_9ACTN</name>
<dbReference type="InterPro" id="IPR001100">
    <property type="entry name" value="Pyr_nuc-diS_OxRdtase"/>
</dbReference>
<accession>A0ABZ1QTH2</accession>
<keyword evidence="5" id="KW-0520">NAD</keyword>
<evidence type="ECO:0000256" key="2">
    <source>
        <dbReference type="ARBA" id="ARBA00007532"/>
    </source>
</evidence>
<keyword evidence="4" id="KW-0274">FAD</keyword>
<feature type="domain" description="FAD/NAD(P)-binding" evidence="7">
    <location>
        <begin position="9"/>
        <end position="316"/>
    </location>
</feature>
<dbReference type="Proteomes" id="UP001432071">
    <property type="component" value="Chromosome"/>
</dbReference>
<evidence type="ECO:0000259" key="6">
    <source>
        <dbReference type="Pfam" id="PF02852"/>
    </source>
</evidence>
<dbReference type="Pfam" id="PF02852">
    <property type="entry name" value="Pyr_redox_dim"/>
    <property type="match status" value="1"/>
</dbReference>
<evidence type="ECO:0000259" key="7">
    <source>
        <dbReference type="Pfam" id="PF07992"/>
    </source>
</evidence>
<dbReference type="Pfam" id="PF07992">
    <property type="entry name" value="Pyr_redox_2"/>
    <property type="match status" value="1"/>
</dbReference>
<dbReference type="Gene3D" id="3.30.390.30">
    <property type="match status" value="1"/>
</dbReference>
<comment type="similarity">
    <text evidence="2">Belongs to the class-I pyridine nucleotide-disulfide oxidoreductase family.</text>
</comment>